<dbReference type="InterPro" id="IPR014043">
    <property type="entry name" value="Acyl_transferase_dom"/>
</dbReference>
<evidence type="ECO:0000256" key="2">
    <source>
        <dbReference type="ARBA" id="ARBA00022553"/>
    </source>
</evidence>
<keyword evidence="2" id="KW-0597">Phosphoprotein</keyword>
<dbReference type="InterPro" id="IPR016035">
    <property type="entry name" value="Acyl_Trfase/lysoPLipase"/>
</dbReference>
<organism evidence="4 5">
    <name type="scientific">Colletotrichum tabaci</name>
    <dbReference type="NCBI Taxonomy" id="1209068"/>
    <lineage>
        <taxon>Eukaryota</taxon>
        <taxon>Fungi</taxon>
        <taxon>Dikarya</taxon>
        <taxon>Ascomycota</taxon>
        <taxon>Pezizomycotina</taxon>
        <taxon>Sordariomycetes</taxon>
        <taxon>Hypocreomycetidae</taxon>
        <taxon>Glomerellales</taxon>
        <taxon>Glomerellaceae</taxon>
        <taxon>Colletotrichum</taxon>
        <taxon>Colletotrichum destructivum species complex</taxon>
    </lineage>
</organism>
<dbReference type="InterPro" id="IPR020841">
    <property type="entry name" value="PKS_Beta-ketoAc_synthase_dom"/>
</dbReference>
<dbReference type="InterPro" id="IPR016036">
    <property type="entry name" value="Malonyl_transacylase_ACP-bd"/>
</dbReference>
<reference evidence="4 5" key="1">
    <citation type="submission" date="2023-04" db="EMBL/GenBank/DDBJ databases">
        <title>Colletotrichum tabacum stain YC1 causing leaf anthracnose on Nicotiana tabacum(L.) cv.</title>
        <authorList>
            <person name="Ji Z."/>
            <person name="Wang M."/>
            <person name="Zhang J."/>
            <person name="Wang N."/>
            <person name="Zhou Z."/>
        </authorList>
    </citation>
    <scope>NUCLEOTIDE SEQUENCE [LARGE SCALE GENOMIC DNA]</scope>
    <source>
        <strain evidence="4 5">YC1</strain>
    </source>
</reference>
<dbReference type="Gene3D" id="3.40.47.10">
    <property type="match status" value="1"/>
</dbReference>
<feature type="domain" description="Ketosynthase family 3 (KS3)" evidence="3">
    <location>
        <begin position="1"/>
        <end position="112"/>
    </location>
</feature>
<accession>A0AAV9TMG9</accession>
<evidence type="ECO:0000259" key="3">
    <source>
        <dbReference type="PROSITE" id="PS52004"/>
    </source>
</evidence>
<dbReference type="EMBL" id="JASAOK010000019">
    <property type="protein sequence ID" value="KAK6222154.1"/>
    <property type="molecule type" value="Genomic_DNA"/>
</dbReference>
<dbReference type="InterPro" id="IPR016039">
    <property type="entry name" value="Thiolase-like"/>
</dbReference>
<dbReference type="Gene3D" id="3.40.366.10">
    <property type="entry name" value="Malonyl-Coenzyme A Acyl Carrier Protein, domain 2"/>
    <property type="match status" value="1"/>
</dbReference>
<evidence type="ECO:0000313" key="4">
    <source>
        <dbReference type="EMBL" id="KAK6222154.1"/>
    </source>
</evidence>
<dbReference type="GO" id="GO:0044550">
    <property type="term" value="P:secondary metabolite biosynthetic process"/>
    <property type="evidence" value="ECO:0007669"/>
    <property type="project" value="TreeGrafter"/>
</dbReference>
<dbReference type="InterPro" id="IPR001227">
    <property type="entry name" value="Ac_transferase_dom_sf"/>
</dbReference>
<dbReference type="SMART" id="SM00827">
    <property type="entry name" value="PKS_AT"/>
    <property type="match status" value="1"/>
</dbReference>
<dbReference type="Proteomes" id="UP001327957">
    <property type="component" value="Unassembled WGS sequence"/>
</dbReference>
<protein>
    <submittedName>
        <fullName evidence="4">RADS2 nonreducing polyketide synthase</fullName>
    </submittedName>
</protein>
<keyword evidence="1" id="KW-0596">Phosphopantetheine</keyword>
<dbReference type="PANTHER" id="PTHR43775">
    <property type="entry name" value="FATTY ACID SYNTHASE"/>
    <property type="match status" value="1"/>
</dbReference>
<evidence type="ECO:0000313" key="5">
    <source>
        <dbReference type="Proteomes" id="UP001327957"/>
    </source>
</evidence>
<dbReference type="GO" id="GO:0004312">
    <property type="term" value="F:fatty acid synthase activity"/>
    <property type="evidence" value="ECO:0007669"/>
    <property type="project" value="TreeGrafter"/>
</dbReference>
<dbReference type="PANTHER" id="PTHR43775:SF37">
    <property type="entry name" value="SI:DKEY-61P9.11"/>
    <property type="match status" value="1"/>
</dbReference>
<dbReference type="SUPFAM" id="SSF53901">
    <property type="entry name" value="Thiolase-like"/>
    <property type="match status" value="1"/>
</dbReference>
<keyword evidence="5" id="KW-1185">Reference proteome</keyword>
<name>A0AAV9TMG9_9PEZI</name>
<proteinExistence type="predicted"/>
<dbReference type="Pfam" id="PF02801">
    <property type="entry name" value="Ketoacyl-synt_C"/>
    <property type="match status" value="1"/>
</dbReference>
<dbReference type="AlphaFoldDB" id="A0AAV9TMG9"/>
<dbReference type="Pfam" id="PF00698">
    <property type="entry name" value="Acyl_transf_1"/>
    <property type="match status" value="1"/>
</dbReference>
<dbReference type="InterPro" id="IPR050091">
    <property type="entry name" value="PKS_NRPS_Biosynth_Enz"/>
</dbReference>
<dbReference type="SUPFAM" id="SSF52151">
    <property type="entry name" value="FabD/lysophospholipase-like"/>
    <property type="match status" value="1"/>
</dbReference>
<gene>
    <name evidence="4" type="ORF">QIS74_04409</name>
</gene>
<dbReference type="SUPFAM" id="SSF55048">
    <property type="entry name" value="Probable ACP-binding domain of malonyl-CoA ACP transacylase"/>
    <property type="match status" value="1"/>
</dbReference>
<dbReference type="InterPro" id="IPR014031">
    <property type="entry name" value="Ketoacyl_synth_C"/>
</dbReference>
<dbReference type="PROSITE" id="PS52004">
    <property type="entry name" value="KS3_2"/>
    <property type="match status" value="1"/>
</dbReference>
<sequence length="390" mass="41463">MAETLRKACLEPRDISYVEMHGTGTRVGDVAETTAVANVFGDAGRTIPFSVGTIKANIGHAGAIRAAFAVESIAQLVDELKADLREATTTNLVQGASSSGSSAGRISFVFTGQGSLYGGMGSDLCETSPVFRDSVDLCVRLARSMGFPPFLDLILDHSLKPSTKTTTQAQLATVTVQVALAAFWAACGIKPAMVMGHSLGEYYALYVAGVLSLSDILFLVGQRAALIQDCPEVGAYAMLDIAASEKTVNQLISARPRSSCQVACLNSPSATGVSGLVRDIKELQQHVRTQNLRTPLLPVAYGFHSARLDPTLAQYETIANGVRFSAPEIPVASTLRGSLSLPGDAARPWVPRDTVSAQLLPDFDSNQAAFGGFFDSRTCQPSREDYRSHR</sequence>
<comment type="caution">
    <text evidence="4">The sequence shown here is derived from an EMBL/GenBank/DDBJ whole genome shotgun (WGS) entry which is preliminary data.</text>
</comment>
<dbReference type="GO" id="GO:0006633">
    <property type="term" value="P:fatty acid biosynthetic process"/>
    <property type="evidence" value="ECO:0007669"/>
    <property type="project" value="TreeGrafter"/>
</dbReference>
<evidence type="ECO:0000256" key="1">
    <source>
        <dbReference type="ARBA" id="ARBA00022450"/>
    </source>
</evidence>